<dbReference type="EMBL" id="FOAF01000011">
    <property type="protein sequence ID" value="SEM36481.1"/>
    <property type="molecule type" value="Genomic_DNA"/>
</dbReference>
<feature type="transmembrane region" description="Helical" evidence="1">
    <location>
        <begin position="13"/>
        <end position="34"/>
    </location>
</feature>
<evidence type="ECO:0000313" key="2">
    <source>
        <dbReference type="EMBL" id="SEM36481.1"/>
    </source>
</evidence>
<organism evidence="2 3">
    <name type="scientific">Olivibacter domesticus</name>
    <name type="common">Pseudosphingobacterium domesticum</name>
    <dbReference type="NCBI Taxonomy" id="407022"/>
    <lineage>
        <taxon>Bacteria</taxon>
        <taxon>Pseudomonadati</taxon>
        <taxon>Bacteroidota</taxon>
        <taxon>Sphingobacteriia</taxon>
        <taxon>Sphingobacteriales</taxon>
        <taxon>Sphingobacteriaceae</taxon>
        <taxon>Olivibacter</taxon>
    </lineage>
</organism>
<proteinExistence type="predicted"/>
<keyword evidence="1" id="KW-0812">Transmembrane</keyword>
<evidence type="ECO:0000313" key="3">
    <source>
        <dbReference type="Proteomes" id="UP000199421"/>
    </source>
</evidence>
<protein>
    <submittedName>
        <fullName evidence="2">Uncharacterized protein</fullName>
    </submittedName>
</protein>
<evidence type="ECO:0000256" key="1">
    <source>
        <dbReference type="SAM" id="Phobius"/>
    </source>
</evidence>
<gene>
    <name evidence="2" type="ORF">SAMN05661044_04968</name>
</gene>
<reference evidence="3" key="1">
    <citation type="submission" date="2016-10" db="EMBL/GenBank/DDBJ databases">
        <authorList>
            <person name="Varghese N."/>
            <person name="Submissions S."/>
        </authorList>
    </citation>
    <scope>NUCLEOTIDE SEQUENCE [LARGE SCALE GENOMIC DNA]</scope>
    <source>
        <strain evidence="3">DSM 18733</strain>
    </source>
</reference>
<accession>A0A1H7XRU7</accession>
<keyword evidence="1" id="KW-0472">Membrane</keyword>
<dbReference type="AlphaFoldDB" id="A0A1H7XRU7"/>
<keyword evidence="1" id="KW-1133">Transmembrane helix</keyword>
<dbReference type="Proteomes" id="UP000199421">
    <property type="component" value="Unassembled WGS sequence"/>
</dbReference>
<keyword evidence="3" id="KW-1185">Reference proteome</keyword>
<dbReference type="STRING" id="407022.SAMN05661044_04968"/>
<sequence length="39" mass="4339">MTFQDILLLAKKILVGIVVTLIPTLIIIFAINFLQKLIG</sequence>
<name>A0A1H7XRU7_OLID1</name>